<reference evidence="4" key="1">
    <citation type="submission" date="2011-06" db="EMBL/GenBank/DDBJ databases">
        <authorList>
            <consortium name="US DOE Joint Genome Institute (JGI-PGF)"/>
            <person name="Lucas S."/>
            <person name="Han J."/>
            <person name="Lapidus A."/>
            <person name="Cheng J.-F."/>
            <person name="Goodwin L."/>
            <person name="Pitluck S."/>
            <person name="Peters L."/>
            <person name="Land M.L."/>
            <person name="Hauser L."/>
            <person name="Vogl K."/>
            <person name="Liu Z."/>
            <person name="Overmann J."/>
            <person name="Frigaard N.-U."/>
            <person name="Bryant D.A."/>
            <person name="Woyke T.J."/>
        </authorList>
    </citation>
    <scope>NUCLEOTIDE SEQUENCE [LARGE SCALE GENOMIC DNA]</scope>
    <source>
        <strain evidence="4">970</strain>
    </source>
</reference>
<dbReference type="Proteomes" id="UP000002964">
    <property type="component" value="Unassembled WGS sequence"/>
</dbReference>
<dbReference type="STRING" id="631362.Thi970DRAFT_04821"/>
<sequence>MLGEPSLWALNRRSVAGAFALGFFILYLPPVGQTFCAAIGAVKLRVNLPISVLLVWISNPLTIPPMFYFAYIVGCLLLLRPILPFQFSFWIDWHNWFGILGPVLLGSLVCATIGAVIAYWVVQGLWRWNLIQRLKARRLARYGRPSPATSAPSSSRQI</sequence>
<evidence type="ECO:0000313" key="3">
    <source>
        <dbReference type="EMBL" id="EIC21133.1"/>
    </source>
</evidence>
<protein>
    <recommendedName>
        <fullName evidence="2">DUF2062 domain-containing protein</fullName>
    </recommendedName>
</protein>
<dbReference type="HOGENOM" id="CLU_102912_3_0_6"/>
<dbReference type="PANTHER" id="PTHR40547">
    <property type="entry name" value="SLL0298 PROTEIN"/>
    <property type="match status" value="1"/>
</dbReference>
<name>H8Z3Y1_9GAMM</name>
<accession>H8Z3Y1</accession>
<keyword evidence="1" id="KW-1133">Transmembrane helix</keyword>
<reference evidence="3 4" key="2">
    <citation type="submission" date="2011-11" db="EMBL/GenBank/DDBJ databases">
        <authorList>
            <consortium name="US DOE Joint Genome Institute"/>
            <person name="Lucas S."/>
            <person name="Han J."/>
            <person name="Lapidus A."/>
            <person name="Cheng J.-F."/>
            <person name="Goodwin L."/>
            <person name="Pitluck S."/>
            <person name="Peters L."/>
            <person name="Ovchinnikova G."/>
            <person name="Zhang X."/>
            <person name="Detter J.C."/>
            <person name="Han C."/>
            <person name="Tapia R."/>
            <person name="Land M."/>
            <person name="Hauser L."/>
            <person name="Kyrpides N."/>
            <person name="Ivanova N."/>
            <person name="Pagani I."/>
            <person name="Vogl K."/>
            <person name="Liu Z."/>
            <person name="Overmann J."/>
            <person name="Frigaard N.-U."/>
            <person name="Bryant D."/>
            <person name="Woyke T."/>
        </authorList>
    </citation>
    <scope>NUCLEOTIDE SEQUENCE [LARGE SCALE GENOMIC DNA]</scope>
    <source>
        <strain evidence="3 4">970</strain>
    </source>
</reference>
<dbReference type="AlphaFoldDB" id="H8Z3Y1"/>
<keyword evidence="1" id="KW-0472">Membrane</keyword>
<evidence type="ECO:0000259" key="2">
    <source>
        <dbReference type="Pfam" id="PF09835"/>
    </source>
</evidence>
<gene>
    <name evidence="3" type="ORF">Thi970DRAFT_04821</name>
</gene>
<organism evidence="3 4">
    <name type="scientific">Thiorhodovibrio frisius</name>
    <dbReference type="NCBI Taxonomy" id="631362"/>
    <lineage>
        <taxon>Bacteria</taxon>
        <taxon>Pseudomonadati</taxon>
        <taxon>Pseudomonadota</taxon>
        <taxon>Gammaproteobacteria</taxon>
        <taxon>Chromatiales</taxon>
        <taxon>Chromatiaceae</taxon>
        <taxon>Thiorhodovibrio</taxon>
    </lineage>
</organism>
<keyword evidence="1" id="KW-0812">Transmembrane</keyword>
<proteinExistence type="predicted"/>
<dbReference type="InterPro" id="IPR018639">
    <property type="entry name" value="DUF2062"/>
</dbReference>
<dbReference type="PANTHER" id="PTHR40547:SF1">
    <property type="entry name" value="SLL0298 PROTEIN"/>
    <property type="match status" value="1"/>
</dbReference>
<evidence type="ECO:0000256" key="1">
    <source>
        <dbReference type="SAM" id="Phobius"/>
    </source>
</evidence>
<keyword evidence="4" id="KW-1185">Reference proteome</keyword>
<feature type="transmembrane region" description="Helical" evidence="1">
    <location>
        <begin position="15"/>
        <end position="41"/>
    </location>
</feature>
<feature type="domain" description="DUF2062" evidence="2">
    <location>
        <begin position="4"/>
        <end position="133"/>
    </location>
</feature>
<feature type="transmembrane region" description="Helical" evidence="1">
    <location>
        <begin position="99"/>
        <end position="122"/>
    </location>
</feature>
<dbReference type="eggNOG" id="COG3216">
    <property type="taxonomic scope" value="Bacteria"/>
</dbReference>
<evidence type="ECO:0000313" key="4">
    <source>
        <dbReference type="Proteomes" id="UP000002964"/>
    </source>
</evidence>
<dbReference type="EMBL" id="JH603170">
    <property type="protein sequence ID" value="EIC21133.1"/>
    <property type="molecule type" value="Genomic_DNA"/>
</dbReference>
<feature type="transmembrane region" description="Helical" evidence="1">
    <location>
        <begin position="53"/>
        <end position="79"/>
    </location>
</feature>
<dbReference type="Pfam" id="PF09835">
    <property type="entry name" value="DUF2062"/>
    <property type="match status" value="1"/>
</dbReference>